<dbReference type="EMBL" id="JAVRFJ010000043">
    <property type="protein sequence ID" value="MDT0572837.1"/>
    <property type="molecule type" value="Genomic_DNA"/>
</dbReference>
<protein>
    <recommendedName>
        <fullName evidence="6">Serine/threonine protein kinase</fullName>
    </recommendedName>
</protein>
<name>A0ABU2ZBT8_9ACTN</name>
<evidence type="ECO:0000256" key="1">
    <source>
        <dbReference type="SAM" id="MobiDB-lite"/>
    </source>
</evidence>
<feature type="compositionally biased region" description="Low complexity" evidence="1">
    <location>
        <begin position="204"/>
        <end position="214"/>
    </location>
</feature>
<feature type="chain" id="PRO_5047454872" description="Serine/threonine protein kinase" evidence="3">
    <location>
        <begin position="28"/>
        <end position="283"/>
    </location>
</feature>
<gene>
    <name evidence="4" type="ORF">RM704_36175</name>
</gene>
<feature type="compositionally biased region" description="Basic and acidic residues" evidence="1">
    <location>
        <begin position="179"/>
        <end position="203"/>
    </location>
</feature>
<evidence type="ECO:0000256" key="3">
    <source>
        <dbReference type="SAM" id="SignalP"/>
    </source>
</evidence>
<dbReference type="Proteomes" id="UP001180737">
    <property type="component" value="Unassembled WGS sequence"/>
</dbReference>
<keyword evidence="5" id="KW-1185">Reference proteome</keyword>
<organism evidence="4 5">
    <name type="scientific">Streptomyces gottesmaniae</name>
    <dbReference type="NCBI Taxonomy" id="3075518"/>
    <lineage>
        <taxon>Bacteria</taxon>
        <taxon>Bacillati</taxon>
        <taxon>Actinomycetota</taxon>
        <taxon>Actinomycetes</taxon>
        <taxon>Kitasatosporales</taxon>
        <taxon>Streptomycetaceae</taxon>
        <taxon>Streptomyces</taxon>
    </lineage>
</organism>
<evidence type="ECO:0000313" key="4">
    <source>
        <dbReference type="EMBL" id="MDT0572837.1"/>
    </source>
</evidence>
<evidence type="ECO:0000256" key="2">
    <source>
        <dbReference type="SAM" id="Phobius"/>
    </source>
</evidence>
<keyword evidence="3" id="KW-0732">Signal</keyword>
<sequence length="283" mass="28179">MGSVRVTLCAGAVVATALAAWAPSAHATDSGNVSGNVSVVPASPVPGTDIQVRARGCGGRTGTAASTAFVTDARLTQITGRTPGTLAGETRVRSSLDPGTYEVRVTCDGRQDKITSAIRVGGGKPTTGTRPPKGTKPPTAMPSRSGPSRSGPVRTGPARPGPASTESQSTESPPSAEPSAERPAGERPVGERSVGERSADRRPSSPSSPVAPVRAGGGGAAAQLAAADPVDARGSDDPANSTDDARHTGPGARHAVVGLVLAGVAAVAVVARGARRGRDRRTE</sequence>
<evidence type="ECO:0000313" key="5">
    <source>
        <dbReference type="Proteomes" id="UP001180737"/>
    </source>
</evidence>
<feature type="transmembrane region" description="Helical" evidence="2">
    <location>
        <begin position="255"/>
        <end position="274"/>
    </location>
</feature>
<proteinExistence type="predicted"/>
<accession>A0ABU2ZBT8</accession>
<reference evidence="4" key="1">
    <citation type="submission" date="2024-05" db="EMBL/GenBank/DDBJ databases">
        <title>30 novel species of actinomycetes from the DSMZ collection.</title>
        <authorList>
            <person name="Nouioui I."/>
        </authorList>
    </citation>
    <scope>NUCLEOTIDE SEQUENCE</scope>
    <source>
        <strain evidence="4">DSM 3412</strain>
    </source>
</reference>
<feature type="region of interest" description="Disordered" evidence="1">
    <location>
        <begin position="112"/>
        <end position="251"/>
    </location>
</feature>
<dbReference type="RefSeq" id="WP_033531184.1">
    <property type="nucleotide sequence ID" value="NZ_JAVRFJ010000043.1"/>
</dbReference>
<keyword evidence="2" id="KW-0472">Membrane</keyword>
<comment type="caution">
    <text evidence="4">The sequence shown here is derived from an EMBL/GenBank/DDBJ whole genome shotgun (WGS) entry which is preliminary data.</text>
</comment>
<keyword evidence="2" id="KW-0812">Transmembrane</keyword>
<feature type="compositionally biased region" description="Low complexity" evidence="1">
    <location>
        <begin position="126"/>
        <end position="178"/>
    </location>
</feature>
<feature type="signal peptide" evidence="3">
    <location>
        <begin position="1"/>
        <end position="27"/>
    </location>
</feature>
<keyword evidence="2" id="KW-1133">Transmembrane helix</keyword>
<evidence type="ECO:0008006" key="6">
    <source>
        <dbReference type="Google" id="ProtNLM"/>
    </source>
</evidence>